<reference evidence="7 8" key="1">
    <citation type="journal article" date="2011" name="Proc. Natl. Acad. Sci. U.S.A.">
        <title>Niche of harmful alga Aureococcus anophagefferens revealed through ecogenomics.</title>
        <authorList>
            <person name="Gobler C.J."/>
            <person name="Berry D.L."/>
            <person name="Dyhrman S.T."/>
            <person name="Wilhelm S.W."/>
            <person name="Salamov A."/>
            <person name="Lobanov A.V."/>
            <person name="Zhang Y."/>
            <person name="Collier J.L."/>
            <person name="Wurch L.L."/>
            <person name="Kustka A.B."/>
            <person name="Dill B.D."/>
            <person name="Shah M."/>
            <person name="VerBerkmoes N.C."/>
            <person name="Kuo A."/>
            <person name="Terry A."/>
            <person name="Pangilinan J."/>
            <person name="Lindquist E.A."/>
            <person name="Lucas S."/>
            <person name="Paulsen I.T."/>
            <person name="Hattenrath-Lehmann T.K."/>
            <person name="Talmage S.C."/>
            <person name="Walker E.A."/>
            <person name="Koch F."/>
            <person name="Burson A.M."/>
            <person name="Marcoval M.A."/>
            <person name="Tang Y.Z."/>
            <person name="Lecleir G.R."/>
            <person name="Coyne K.J."/>
            <person name="Berg G.M."/>
            <person name="Bertrand E.M."/>
            <person name="Saito M.A."/>
            <person name="Gladyshev V.N."/>
            <person name="Grigoriev I.V."/>
        </authorList>
    </citation>
    <scope>NUCLEOTIDE SEQUENCE [LARGE SCALE GENOMIC DNA]</scope>
    <source>
        <strain evidence="8">CCMP 1984</strain>
    </source>
</reference>
<keyword evidence="5" id="KW-0413">Isomerase</keyword>
<dbReference type="Proteomes" id="UP000002729">
    <property type="component" value="Unassembled WGS sequence"/>
</dbReference>
<proteinExistence type="predicted"/>
<dbReference type="EMBL" id="GL833153">
    <property type="protein sequence ID" value="EGB04273.1"/>
    <property type="molecule type" value="Genomic_DNA"/>
</dbReference>
<keyword evidence="3" id="KW-0597">Phosphoprotein</keyword>
<keyword evidence="2" id="KW-0596">Phosphopantetheine</keyword>
<dbReference type="GO" id="GO:0004165">
    <property type="term" value="F:delta(3)-delta(2)-enoyl-CoA isomerase activity"/>
    <property type="evidence" value="ECO:0007669"/>
    <property type="project" value="UniProtKB-ARBA"/>
</dbReference>
<dbReference type="Pfam" id="PF00550">
    <property type="entry name" value="PP-binding"/>
    <property type="match status" value="2"/>
</dbReference>
<name>F0YKQ1_AURAN</name>
<dbReference type="KEGG" id="aaf:AURANDRAFT_67305"/>
<protein>
    <recommendedName>
        <fullName evidence="6">Carrier domain-containing protein</fullName>
    </recommendedName>
</protein>
<dbReference type="InterPro" id="IPR001753">
    <property type="entry name" value="Enoyl-CoA_hydra/iso"/>
</dbReference>
<gene>
    <name evidence="7" type="ORF">AURANDRAFT_67305</name>
</gene>
<evidence type="ECO:0000256" key="3">
    <source>
        <dbReference type="ARBA" id="ARBA00022553"/>
    </source>
</evidence>
<dbReference type="RefSeq" id="XP_009040983.1">
    <property type="nucleotide sequence ID" value="XM_009042735.1"/>
</dbReference>
<evidence type="ECO:0000256" key="1">
    <source>
        <dbReference type="ARBA" id="ARBA00004275"/>
    </source>
</evidence>
<dbReference type="PANTHER" id="PTHR43684">
    <property type="match status" value="1"/>
</dbReference>
<dbReference type="Gene3D" id="1.10.1200.10">
    <property type="entry name" value="ACP-like"/>
    <property type="match status" value="2"/>
</dbReference>
<dbReference type="Gene3D" id="3.90.226.10">
    <property type="entry name" value="2-enoyl-CoA Hydratase, Chain A, domain 1"/>
    <property type="match status" value="3"/>
</dbReference>
<accession>F0YKQ1</accession>
<dbReference type="InterPro" id="IPR020806">
    <property type="entry name" value="PKS_PP-bd"/>
</dbReference>
<dbReference type="OrthoDB" id="409763at2759"/>
<organism evidence="8">
    <name type="scientific">Aureococcus anophagefferens</name>
    <name type="common">Harmful bloom alga</name>
    <dbReference type="NCBI Taxonomy" id="44056"/>
    <lineage>
        <taxon>Eukaryota</taxon>
        <taxon>Sar</taxon>
        <taxon>Stramenopiles</taxon>
        <taxon>Ochrophyta</taxon>
        <taxon>Pelagophyceae</taxon>
        <taxon>Pelagomonadales</taxon>
        <taxon>Pelagomonadaceae</taxon>
        <taxon>Aureococcus</taxon>
    </lineage>
</organism>
<feature type="domain" description="Carrier" evidence="6">
    <location>
        <begin position="467"/>
        <end position="542"/>
    </location>
</feature>
<dbReference type="GO" id="GO:0005777">
    <property type="term" value="C:peroxisome"/>
    <property type="evidence" value="ECO:0007669"/>
    <property type="project" value="UniProtKB-SubCell"/>
</dbReference>
<evidence type="ECO:0000256" key="2">
    <source>
        <dbReference type="ARBA" id="ARBA00022450"/>
    </source>
</evidence>
<dbReference type="InterPro" id="IPR029045">
    <property type="entry name" value="ClpP/crotonase-like_dom_sf"/>
</dbReference>
<dbReference type="SMART" id="SM00823">
    <property type="entry name" value="PKS_PP"/>
    <property type="match status" value="1"/>
</dbReference>
<dbReference type="SUPFAM" id="SSF47336">
    <property type="entry name" value="ACP-like"/>
    <property type="match status" value="2"/>
</dbReference>
<dbReference type="InterPro" id="IPR051053">
    <property type="entry name" value="ECH/Chromodomain_protein"/>
</dbReference>
<dbReference type="InParanoid" id="F0YKQ1"/>
<dbReference type="Pfam" id="PF00378">
    <property type="entry name" value="ECH_1"/>
    <property type="match status" value="2"/>
</dbReference>
<dbReference type="GO" id="GO:0031177">
    <property type="term" value="F:phosphopantetheine binding"/>
    <property type="evidence" value="ECO:0007669"/>
    <property type="project" value="InterPro"/>
</dbReference>
<dbReference type="SUPFAM" id="SSF52096">
    <property type="entry name" value="ClpP/crotonase"/>
    <property type="match status" value="2"/>
</dbReference>
<dbReference type="PROSITE" id="PS50075">
    <property type="entry name" value="CARRIER"/>
    <property type="match status" value="1"/>
</dbReference>
<keyword evidence="8" id="KW-1185">Reference proteome</keyword>
<keyword evidence="4" id="KW-0576">Peroxisome</keyword>
<dbReference type="InterPro" id="IPR009081">
    <property type="entry name" value="PP-bd_ACP"/>
</dbReference>
<dbReference type="PANTHER" id="PTHR43684:SF1">
    <property type="entry name" value="ENOYL-COA DELTA ISOMERASE 2"/>
    <property type="match status" value="1"/>
</dbReference>
<evidence type="ECO:0000256" key="5">
    <source>
        <dbReference type="ARBA" id="ARBA00023235"/>
    </source>
</evidence>
<evidence type="ECO:0000259" key="6">
    <source>
        <dbReference type="PROSITE" id="PS50075"/>
    </source>
</evidence>
<dbReference type="CDD" id="cd06558">
    <property type="entry name" value="crotonase-like"/>
    <property type="match status" value="1"/>
</dbReference>
<dbReference type="InterPro" id="IPR036736">
    <property type="entry name" value="ACP-like_sf"/>
</dbReference>
<comment type="subcellular location">
    <subcellularLocation>
        <location evidence="1">Peroxisome</location>
    </subcellularLocation>
</comment>
<evidence type="ECO:0000313" key="7">
    <source>
        <dbReference type="EMBL" id="EGB04273.1"/>
    </source>
</evidence>
<sequence>MVGRTAGLVGSSSGICVFQGGHKLPNMDTRLVNALKSLCWSARIRSNDGYSLKHYACVLARRASFACSVVGIQNTLASMRKNHALLVGEIGEHGDVRQEEDIISSSRLIMHRSVGDATRRHLRLWCKKSTEALAKMLRYSAGVVVDLVRTNSSGGFLQLPIIAPAILVTGAASHACLNAQCVRDYDLVVSSLIAILGVACENRLAINVCVFFDKNDYAPDTIILGNEKLVHRMTVTRGPLTFAAALSLRDISSAVVCDVQVAYTCIDIFARADSLEMSRTKVVDTIYRENKHRAQLINRDALLLPTANVNWILRSPTISMFAALSPAPRSDPETVTLMWNNMTTALLELDDPSTFNAMTPSLLENLGRYLTAAFAFTSIRALVLQASGPHFCTGGRYNKNASSLPPWWIKAQGGSSIGGGLLLALATDYRVATRSAIFRLGVAPYGLSPVVMATTVLPEIVGYIKDETTFSRASTLPTKGFGRLMGTTVSSNVPLMDAGFDSLAASELVEQLSSEFNVDLPTTLLFDHPSIGIDSLAASELVQQLSVSGVDSSPLVLRETSSNGLTVVLTLNRPRVFNGAFGMEMALAELMNAVAEEPKNHACVVTGRGRVYQVAEHRNNREHASTRDYLAHYFNAFINFSKPVVAALNGSAYGGAATSTSHCDHAIAIEEAELSFPFKRWGVVAEGNSTVYEWMRGRFPWLVVYQRAVPRIASRLFWRVNGSGLATLEGGLLKHESFAYAICRGSNLGGSVPLSWLRESCSRLCCATRWSERELDRTQRIIAKRALEAHGTGTALGDPIEVVSSTDVKCVLGSFVLGRGGYGSFVRELAVGDCHERAAQTVWSGIVLKGRQVCLDCGVPQSSQQHVAPSPPRTQDLHSSILKALRDVFGEEAELDSQFSQLEEHPLDDMHSFTSMGLKSNMASSTDMEEVRNSLVELLEDTLRSKSNGLSLLQGLSTGRQLVSALEESSQHDFDDFVEMPPTIIFEGLGGDPGDALRSLLSFDYGQVPGALTGHSAGFLSAAVVATGIDSIDELMEKSALGLAISLSSSVALARAFPDLRACYAFICQCDIQSITANFYLRFFLKLKEILKINDCKTPSSKALLSVDLASKGCVIFLGDSSICDWYQWKNATQFTSLKTHMNCQGNLAPLEVSVDSDLNRRMHSASHPPESDLVKIRSLCCKVGMQLPSDESNFFMHGLTSVGVFQLISLVRHEFDASFTPEHLKAHPTIMQLAGWYTVLKNALDAASLLQIGVWRITRLERVLFFFFHHVTYVHKYLVYTLQYSSNRISTVPVYFPRTSFYPLSIPNMIMSTISPPVPPIIVNETLPALVASLERVAQKFPIIAARFFLKSGFLLLRI</sequence>
<dbReference type="GeneID" id="20226173"/>
<evidence type="ECO:0000256" key="4">
    <source>
        <dbReference type="ARBA" id="ARBA00023140"/>
    </source>
</evidence>
<evidence type="ECO:0000313" key="8">
    <source>
        <dbReference type="Proteomes" id="UP000002729"/>
    </source>
</evidence>